<dbReference type="STRING" id="1141098.A0A1Y2E033"/>
<dbReference type="PROSITE" id="PS50850">
    <property type="entry name" value="MFS"/>
    <property type="match status" value="1"/>
</dbReference>
<dbReference type="Pfam" id="PF07690">
    <property type="entry name" value="MFS_1"/>
    <property type="match status" value="1"/>
</dbReference>
<dbReference type="AlphaFoldDB" id="A0A1Y2E033"/>
<keyword evidence="4 6" id="KW-0472">Membrane</keyword>
<dbReference type="GeneID" id="63770175"/>
<feature type="domain" description="Major facilitator superfamily (MFS) profile" evidence="7">
    <location>
        <begin position="94"/>
        <end position="518"/>
    </location>
</feature>
<evidence type="ECO:0000313" key="8">
    <source>
        <dbReference type="EMBL" id="ORY64839.1"/>
    </source>
</evidence>
<feature type="transmembrane region" description="Helical" evidence="6">
    <location>
        <begin position="419"/>
        <end position="443"/>
    </location>
</feature>
<keyword evidence="9" id="KW-1185">Reference proteome</keyword>
<protein>
    <submittedName>
        <fullName evidence="8">Major facilitator superfamily domain-containing protein</fullName>
    </submittedName>
</protein>
<feature type="transmembrane region" description="Helical" evidence="6">
    <location>
        <begin position="492"/>
        <end position="512"/>
    </location>
</feature>
<reference evidence="8 9" key="1">
    <citation type="submission" date="2016-07" db="EMBL/GenBank/DDBJ databases">
        <title>Pervasive Adenine N6-methylation of Active Genes in Fungi.</title>
        <authorList>
            <consortium name="DOE Joint Genome Institute"/>
            <person name="Mondo S.J."/>
            <person name="Dannebaum R.O."/>
            <person name="Kuo R.C."/>
            <person name="Labutti K."/>
            <person name="Haridas S."/>
            <person name="Kuo A."/>
            <person name="Salamov A."/>
            <person name="Ahrendt S.R."/>
            <person name="Lipzen A."/>
            <person name="Sullivan W."/>
            <person name="Andreopoulos W.B."/>
            <person name="Clum A."/>
            <person name="Lindquist E."/>
            <person name="Daum C."/>
            <person name="Ramamoorthy G.K."/>
            <person name="Gryganskyi A."/>
            <person name="Culley D."/>
            <person name="Magnuson J.K."/>
            <person name="James T.Y."/>
            <person name="O'Malley M.A."/>
            <person name="Stajich J.E."/>
            <person name="Spatafora J.W."/>
            <person name="Visel A."/>
            <person name="Grigoriev I.V."/>
        </authorList>
    </citation>
    <scope>NUCLEOTIDE SEQUENCE [LARGE SCALE GENOMIC DNA]</scope>
    <source>
        <strain evidence="8 9">CBS 129021</strain>
    </source>
</reference>
<dbReference type="Gene3D" id="1.20.1250.20">
    <property type="entry name" value="MFS general substrate transporter like domains"/>
    <property type="match status" value="1"/>
</dbReference>
<keyword evidence="2 6" id="KW-0812">Transmembrane</keyword>
<comment type="subcellular location">
    <subcellularLocation>
        <location evidence="1">Membrane</location>
        <topology evidence="1">Multi-pass membrane protein</topology>
    </subcellularLocation>
</comment>
<feature type="compositionally biased region" description="Polar residues" evidence="5">
    <location>
        <begin position="1"/>
        <end position="11"/>
    </location>
</feature>
<feature type="transmembrane region" description="Helical" evidence="6">
    <location>
        <begin position="351"/>
        <end position="372"/>
    </location>
</feature>
<sequence>MQSQSDMSNYSQPPPAAKVADQPAVKPQLPHLSLEKLPSILPSIETSPTVSLHLSPVSSCPEAEDLENGHQVLHRIPSAPSPYLSLPPWRKKIIVFTTSFTALTVTFASTSLNPVTLEVAESLNTTSAVILITNSLVLLTMGCSNFVWGPITRIFGRKKAWLAACVIFTLCTLGTCLVPEDKGHLGLRVFIAMRILSGIQGTFFHVAGQTWLADCFEPKQRGMATGFFLCGTIFGPAFGPCVAGIIVTFATWRAVLWLQVSMIGTAFLLSLFFLPDIERPDETVPAKSDSRLLDSAKTFNPGRIFKPMLYPNVTFTHVTCGFLSWCQYTLLAAPRHLLNPRFNLTTPLVSGLFYIAPGVGFLLGTVIGGKFSDMTVIKWIRIRGGIRLPQDRLHSGMISFFFLIPISSLIYGWGLEYQIGGMALPIVTAFFCAMGLTMAFSSVNTYCAEVLPKRRTEVIAGKYLVQYTSAAIGSASIVPLIDAIGVGPATTIGVVFALSGGVLVLATARYGLRMQQWIERRHRFLVTGQVTATI</sequence>
<dbReference type="InterPro" id="IPR020846">
    <property type="entry name" value="MFS_dom"/>
</dbReference>
<evidence type="ECO:0000256" key="1">
    <source>
        <dbReference type="ARBA" id="ARBA00004141"/>
    </source>
</evidence>
<dbReference type="EMBL" id="MCFJ01000006">
    <property type="protein sequence ID" value="ORY64839.1"/>
    <property type="molecule type" value="Genomic_DNA"/>
</dbReference>
<feature type="transmembrane region" description="Helical" evidence="6">
    <location>
        <begin position="256"/>
        <end position="274"/>
    </location>
</feature>
<dbReference type="InParanoid" id="A0A1Y2E033"/>
<feature type="transmembrane region" description="Helical" evidence="6">
    <location>
        <begin position="93"/>
        <end position="115"/>
    </location>
</feature>
<organism evidence="8 9">
    <name type="scientific">Pseudomassariella vexata</name>
    <dbReference type="NCBI Taxonomy" id="1141098"/>
    <lineage>
        <taxon>Eukaryota</taxon>
        <taxon>Fungi</taxon>
        <taxon>Dikarya</taxon>
        <taxon>Ascomycota</taxon>
        <taxon>Pezizomycotina</taxon>
        <taxon>Sordariomycetes</taxon>
        <taxon>Xylariomycetidae</taxon>
        <taxon>Amphisphaeriales</taxon>
        <taxon>Pseudomassariaceae</taxon>
        <taxon>Pseudomassariella</taxon>
    </lineage>
</organism>
<dbReference type="InterPro" id="IPR011701">
    <property type="entry name" value="MFS"/>
</dbReference>
<dbReference type="PANTHER" id="PTHR23502">
    <property type="entry name" value="MAJOR FACILITATOR SUPERFAMILY"/>
    <property type="match status" value="1"/>
</dbReference>
<dbReference type="Proteomes" id="UP000193689">
    <property type="component" value="Unassembled WGS sequence"/>
</dbReference>
<accession>A0A1Y2E033</accession>
<dbReference type="InterPro" id="IPR036259">
    <property type="entry name" value="MFS_trans_sf"/>
</dbReference>
<feature type="transmembrane region" description="Helical" evidence="6">
    <location>
        <begin position="127"/>
        <end position="148"/>
    </location>
</feature>
<keyword evidence="3 6" id="KW-1133">Transmembrane helix</keyword>
<dbReference type="OrthoDB" id="3066029at2759"/>
<dbReference type="PANTHER" id="PTHR23502:SF152">
    <property type="entry name" value="MAJOR FACILITATOR SUPERFAMILY (MFS) PROFILE DOMAIN-CONTAINING PROTEIN-RELATED"/>
    <property type="match status" value="1"/>
</dbReference>
<proteinExistence type="predicted"/>
<dbReference type="GO" id="GO:0022857">
    <property type="term" value="F:transmembrane transporter activity"/>
    <property type="evidence" value="ECO:0007669"/>
    <property type="project" value="InterPro"/>
</dbReference>
<evidence type="ECO:0000313" key="9">
    <source>
        <dbReference type="Proteomes" id="UP000193689"/>
    </source>
</evidence>
<feature type="transmembrane region" description="Helical" evidence="6">
    <location>
        <begin position="393"/>
        <end position="413"/>
    </location>
</feature>
<feature type="transmembrane region" description="Helical" evidence="6">
    <location>
        <begin position="227"/>
        <end position="250"/>
    </location>
</feature>
<evidence type="ECO:0000259" key="7">
    <source>
        <dbReference type="PROSITE" id="PS50850"/>
    </source>
</evidence>
<feature type="transmembrane region" description="Helical" evidence="6">
    <location>
        <begin position="185"/>
        <end position="206"/>
    </location>
</feature>
<evidence type="ECO:0000256" key="6">
    <source>
        <dbReference type="SAM" id="Phobius"/>
    </source>
</evidence>
<evidence type="ECO:0000256" key="4">
    <source>
        <dbReference type="ARBA" id="ARBA00023136"/>
    </source>
</evidence>
<dbReference type="GO" id="GO:0005886">
    <property type="term" value="C:plasma membrane"/>
    <property type="evidence" value="ECO:0007669"/>
    <property type="project" value="TreeGrafter"/>
</dbReference>
<feature type="region of interest" description="Disordered" evidence="5">
    <location>
        <begin position="1"/>
        <end position="25"/>
    </location>
</feature>
<feature type="transmembrane region" description="Helical" evidence="6">
    <location>
        <begin position="464"/>
        <end position="486"/>
    </location>
</feature>
<evidence type="ECO:0000256" key="3">
    <source>
        <dbReference type="ARBA" id="ARBA00022989"/>
    </source>
</evidence>
<gene>
    <name evidence="8" type="ORF">BCR38DRAFT_185473</name>
</gene>
<dbReference type="RefSeq" id="XP_040715992.1">
    <property type="nucleotide sequence ID" value="XM_040853963.1"/>
</dbReference>
<feature type="transmembrane region" description="Helical" evidence="6">
    <location>
        <begin position="160"/>
        <end position="179"/>
    </location>
</feature>
<comment type="caution">
    <text evidence="8">The sequence shown here is derived from an EMBL/GenBank/DDBJ whole genome shotgun (WGS) entry which is preliminary data.</text>
</comment>
<evidence type="ECO:0000256" key="5">
    <source>
        <dbReference type="SAM" id="MobiDB-lite"/>
    </source>
</evidence>
<dbReference type="SUPFAM" id="SSF103473">
    <property type="entry name" value="MFS general substrate transporter"/>
    <property type="match status" value="1"/>
</dbReference>
<feature type="transmembrane region" description="Helical" evidence="6">
    <location>
        <begin position="309"/>
        <end position="331"/>
    </location>
</feature>
<name>A0A1Y2E033_9PEZI</name>
<evidence type="ECO:0000256" key="2">
    <source>
        <dbReference type="ARBA" id="ARBA00022692"/>
    </source>
</evidence>